<feature type="region of interest" description="Disordered" evidence="1">
    <location>
        <begin position="106"/>
        <end position="132"/>
    </location>
</feature>
<keyword evidence="3" id="KW-1185">Reference proteome</keyword>
<name>A0AAV1I7V1_9CHLO</name>
<organism evidence="2 3">
    <name type="scientific">Coccomyxa viridis</name>
    <dbReference type="NCBI Taxonomy" id="1274662"/>
    <lineage>
        <taxon>Eukaryota</taxon>
        <taxon>Viridiplantae</taxon>
        <taxon>Chlorophyta</taxon>
        <taxon>core chlorophytes</taxon>
        <taxon>Trebouxiophyceae</taxon>
        <taxon>Trebouxiophyceae incertae sedis</taxon>
        <taxon>Coccomyxaceae</taxon>
        <taxon>Coccomyxa</taxon>
    </lineage>
</organism>
<sequence length="207" mass="24007">MHHACIFQVRHRRSAEQFNNMAELNLRSKIGFGGKFGACRARRVCVPLGRCRQVNTTRALFGWGNKEEREWKRQEKDDAYQAQLDVLKRRKSGAWQKDVVERRGKVRKYNTDPEYKKQVDDDKRERAKAQRKADPPVSLFDIVIPLAPFGIPEYDLGERFDLKGPYCDSGYVDEDADFGKQVARFFGRGKKKAPKSEDDSPPKGKRR</sequence>
<dbReference type="InterPro" id="IPR049226">
    <property type="entry name" value="DUF6823"/>
</dbReference>
<accession>A0AAV1I7V1</accession>
<comment type="caution">
    <text evidence="2">The sequence shown here is derived from an EMBL/GenBank/DDBJ whole genome shotgun (WGS) entry which is preliminary data.</text>
</comment>
<feature type="region of interest" description="Disordered" evidence="1">
    <location>
        <begin position="187"/>
        <end position="207"/>
    </location>
</feature>
<evidence type="ECO:0000313" key="3">
    <source>
        <dbReference type="Proteomes" id="UP001314263"/>
    </source>
</evidence>
<dbReference type="Proteomes" id="UP001314263">
    <property type="component" value="Unassembled WGS sequence"/>
</dbReference>
<dbReference type="AlphaFoldDB" id="A0AAV1I7V1"/>
<gene>
    <name evidence="2" type="ORF">CVIRNUC_006036</name>
</gene>
<proteinExistence type="predicted"/>
<dbReference type="EMBL" id="CAUYUE010000007">
    <property type="protein sequence ID" value="CAK0782841.1"/>
    <property type="molecule type" value="Genomic_DNA"/>
</dbReference>
<dbReference type="Pfam" id="PF20709">
    <property type="entry name" value="DUF6823"/>
    <property type="match status" value="1"/>
</dbReference>
<protein>
    <submittedName>
        <fullName evidence="2">Uncharacterized protein</fullName>
    </submittedName>
</protein>
<reference evidence="2 3" key="1">
    <citation type="submission" date="2023-10" db="EMBL/GenBank/DDBJ databases">
        <authorList>
            <person name="Maclean D."/>
            <person name="Macfadyen A."/>
        </authorList>
    </citation>
    <scope>NUCLEOTIDE SEQUENCE [LARGE SCALE GENOMIC DNA]</scope>
</reference>
<evidence type="ECO:0000313" key="2">
    <source>
        <dbReference type="EMBL" id="CAK0782841.1"/>
    </source>
</evidence>
<feature type="compositionally biased region" description="Basic and acidic residues" evidence="1">
    <location>
        <begin position="194"/>
        <end position="207"/>
    </location>
</feature>
<evidence type="ECO:0000256" key="1">
    <source>
        <dbReference type="SAM" id="MobiDB-lite"/>
    </source>
</evidence>